<dbReference type="PANTHER" id="PTHR21708">
    <property type="entry name" value="PROBABLE 2-DEHYDROPANTOATE 2-REDUCTASE"/>
    <property type="match status" value="1"/>
</dbReference>
<dbReference type="GO" id="GO:0005737">
    <property type="term" value="C:cytoplasm"/>
    <property type="evidence" value="ECO:0007669"/>
    <property type="project" value="EnsemblFungi"/>
</dbReference>
<dbReference type="AlphaFoldDB" id="A0A1G4IPY9"/>
<sequence length="688" mass="77678">MINSLICLIVGETPATQFLAWRLSLSNAFIILVSSNISSDGLVAWKSSKLGSNFYRPNEFAKELDELQSKLVDSNGKLKYKIDIVVLSCLSIPALQRHCEVLAKYGDKDTVVLVDANFGVHLEKLVLDHFSNTCACTLSILCDVEGRQLSSGSYVLVNETCQFYIGLTYSHDDARSIGTQYEILRNNFEKVRNVLSDEQSTLNALLQQLQHTQVEAIITFTPDCSIEMALTVWEYIIPRISLNILSIVFERFDYDRLLANASTKLVFQDLVKDLINISFAHCGRVITKYMKMASEDCRAPIDLEADIDFEKIVEHTKIRKRQTDIFTVNEYPEYLTLSFEAYCFYHKLEFPADILLKQPILMANEFGIKYSSLNFLIRFYSQLLSLSGLCIEGGPRKLCPPSFMFGSRTQLNTKGEAVLPTKNDAGKKPIDSLHAKLKRGTKTDNNSVLATKDPDCSRMDYAAKNHDTDTHDTQGEQSISLREGNNSRFAFFCDREDGENTGPGENDSSSIVDTLIQLPNFRKRTPGGRAVGEVDASAALEREIRANPLTMASRYYFKPYHLDRKSIRSLTEKCGDHWDRPSLWKMQRQYLIERGQMTDPSDTLVTGSHRPLMEHIKLLKRLNMRGILSVTTSRYGHVDTSMRLFDNQNQGKDPLKKRSLTAPAAHRTLACFAPGTDCHSPSVLPDVD</sequence>
<dbReference type="GO" id="GO:0030476">
    <property type="term" value="P:ascospore wall assembly"/>
    <property type="evidence" value="ECO:0007669"/>
    <property type="project" value="EnsemblFungi"/>
</dbReference>
<evidence type="ECO:0000313" key="2">
    <source>
        <dbReference type="Proteomes" id="UP000190274"/>
    </source>
</evidence>
<protein>
    <submittedName>
        <fullName evidence="1">LADA_0A06238g1_1</fullName>
    </submittedName>
</protein>
<reference evidence="1 2" key="1">
    <citation type="submission" date="2016-03" db="EMBL/GenBank/DDBJ databases">
        <authorList>
            <person name="Devillers H."/>
        </authorList>
    </citation>
    <scope>NUCLEOTIDE SEQUENCE [LARGE SCALE GENOMIC DNA]</scope>
    <source>
        <strain evidence="1">CBS 10888</strain>
    </source>
</reference>
<dbReference type="Proteomes" id="UP000190274">
    <property type="component" value="Chromosome A"/>
</dbReference>
<dbReference type="EMBL" id="LT598460">
    <property type="protein sequence ID" value="SCU78560.1"/>
    <property type="molecule type" value="Genomic_DNA"/>
</dbReference>
<evidence type="ECO:0000313" key="1">
    <source>
        <dbReference type="EMBL" id="SCU78560.1"/>
    </source>
</evidence>
<organism evidence="1 2">
    <name type="scientific">Lachancea dasiensis</name>
    <dbReference type="NCBI Taxonomy" id="1072105"/>
    <lineage>
        <taxon>Eukaryota</taxon>
        <taxon>Fungi</taxon>
        <taxon>Dikarya</taxon>
        <taxon>Ascomycota</taxon>
        <taxon>Saccharomycotina</taxon>
        <taxon>Saccharomycetes</taxon>
        <taxon>Saccharomycetales</taxon>
        <taxon>Saccharomycetaceae</taxon>
        <taxon>Lachancea</taxon>
    </lineage>
</organism>
<dbReference type="InterPro" id="IPR051402">
    <property type="entry name" value="KPR-Related"/>
</dbReference>
<dbReference type="PANTHER" id="PTHR21708:SF34">
    <property type="entry name" value="OUTER SPORE WALL PROTEIN 2"/>
    <property type="match status" value="1"/>
</dbReference>
<dbReference type="OrthoDB" id="4068630at2759"/>
<name>A0A1G4IPY9_9SACH</name>
<keyword evidence="2" id="KW-1185">Reference proteome</keyword>
<gene>
    <name evidence="1" type="ORF">LADA_0A06238G</name>
</gene>
<proteinExistence type="predicted"/>
<dbReference type="GO" id="GO:0005628">
    <property type="term" value="C:prospore membrane"/>
    <property type="evidence" value="ECO:0007669"/>
    <property type="project" value="EnsemblFungi"/>
</dbReference>
<accession>A0A1G4IPY9</accession>